<dbReference type="Gene3D" id="2.60.40.1190">
    <property type="match status" value="1"/>
</dbReference>
<keyword evidence="5" id="KW-0408">Iron</keyword>
<dbReference type="InterPro" id="IPR036909">
    <property type="entry name" value="Cyt_c-like_dom_sf"/>
</dbReference>
<gene>
    <name evidence="8" type="ORF">LCGC14_1072180</name>
</gene>
<dbReference type="Pfam" id="PF09459">
    <property type="entry name" value="EB_dh"/>
    <property type="match status" value="1"/>
</dbReference>
<dbReference type="GO" id="GO:0046872">
    <property type="term" value="F:metal ion binding"/>
    <property type="evidence" value="ECO:0007669"/>
    <property type="project" value="UniProtKB-KW"/>
</dbReference>
<dbReference type="PROSITE" id="PS51007">
    <property type="entry name" value="CYTC"/>
    <property type="match status" value="2"/>
</dbReference>
<dbReference type="PANTHER" id="PTHR33751:SF1">
    <property type="entry name" value="CBB3-TYPE CYTOCHROME C OXIDASE SUBUNIT FIXP"/>
    <property type="match status" value="1"/>
</dbReference>
<organism evidence="8">
    <name type="scientific">marine sediment metagenome</name>
    <dbReference type="NCBI Taxonomy" id="412755"/>
    <lineage>
        <taxon>unclassified sequences</taxon>
        <taxon>metagenomes</taxon>
        <taxon>ecological metagenomes</taxon>
    </lineage>
</organism>
<keyword evidence="6" id="KW-0472">Membrane</keyword>
<evidence type="ECO:0000256" key="3">
    <source>
        <dbReference type="ARBA" id="ARBA00022723"/>
    </source>
</evidence>
<keyword evidence="1" id="KW-0813">Transport</keyword>
<dbReference type="Pfam" id="PF00034">
    <property type="entry name" value="Cytochrom_C"/>
    <property type="match status" value="1"/>
</dbReference>
<dbReference type="Gene3D" id="1.10.760.10">
    <property type="entry name" value="Cytochrome c-like domain"/>
    <property type="match status" value="2"/>
</dbReference>
<dbReference type="InterPro" id="IPR050597">
    <property type="entry name" value="Cytochrome_c_Oxidase_Subunit"/>
</dbReference>
<evidence type="ECO:0000256" key="2">
    <source>
        <dbReference type="ARBA" id="ARBA00022617"/>
    </source>
</evidence>
<evidence type="ECO:0000256" key="1">
    <source>
        <dbReference type="ARBA" id="ARBA00022448"/>
    </source>
</evidence>
<dbReference type="SUPFAM" id="SSF46626">
    <property type="entry name" value="Cytochrome c"/>
    <property type="match status" value="2"/>
</dbReference>
<dbReference type="PANTHER" id="PTHR33751">
    <property type="entry name" value="CBB3-TYPE CYTOCHROME C OXIDASE SUBUNIT FIXP"/>
    <property type="match status" value="1"/>
</dbReference>
<keyword evidence="2" id="KW-0349">Heme</keyword>
<feature type="domain" description="Cytochrome c" evidence="7">
    <location>
        <begin position="166"/>
        <end position="263"/>
    </location>
</feature>
<feature type="transmembrane region" description="Helical" evidence="6">
    <location>
        <begin position="493"/>
        <end position="510"/>
    </location>
</feature>
<dbReference type="GO" id="GO:0020037">
    <property type="term" value="F:heme binding"/>
    <property type="evidence" value="ECO:0007669"/>
    <property type="project" value="InterPro"/>
</dbReference>
<feature type="domain" description="Cytochrome c" evidence="7">
    <location>
        <begin position="45"/>
        <end position="139"/>
    </location>
</feature>
<dbReference type="InterPro" id="IPR019020">
    <property type="entry name" value="Cyt-c552/DMSO_Rdtase_haem-bd"/>
</dbReference>
<proteinExistence type="predicted"/>
<comment type="caution">
    <text evidence="8">The sequence shown here is derived from an EMBL/GenBank/DDBJ whole genome shotgun (WGS) entry which is preliminary data.</text>
</comment>
<evidence type="ECO:0000313" key="8">
    <source>
        <dbReference type="EMBL" id="KKN06939.1"/>
    </source>
</evidence>
<sequence length="529" mass="60512">MIIKNIYSRSCIALSSIVILFISFVQGSIVCIYAQEELTVKETVENVEAGKIIYMKKCQYCHGIDGDGEGPAAPFLDPPPRDLTRARYKIISTEAGELPTNQDIFDVILNGIRDTSMPGWTSLSKKEIWQTVHYIKTLAERFAWYKEIKKVPETVKIGKPLPAAKDSIERGRQIYMKKLECWKCHGEGGRGDGPSAPGLLDEWEYPIKPTNLTKPWKFKIGSTEKHIFRAIITGTAGTPMPSFTTGNTEEELWDLTNYVKSLGPVKRPQKAIVLKSEFISRNLPEDIDDPIWNSIEAREIPLFGQILAEPRMYTPSTDAVYVKSIYNNTEIAFLVEWDDNSQSRSGTTKEGDTIYEDSLAIQFPVKIPESPSSPRPFFMMGDSALPVNLWFWKSDSDVLKEVNAWSINKKKDQLEENKDIEGRVIYEQGKYKLLIKRDLTTSDKKNDIQMEINKFIPIAFFVWDGHNGETENMMAISSWYYLFLEKKHTGKNFLFSIMALLFAIIVEIIFMKRIRRSDWYEPTLNKAQG</sequence>
<keyword evidence="6" id="KW-1133">Transmembrane helix</keyword>
<reference evidence="8" key="1">
    <citation type="journal article" date="2015" name="Nature">
        <title>Complex archaea that bridge the gap between prokaryotes and eukaryotes.</title>
        <authorList>
            <person name="Spang A."/>
            <person name="Saw J.H."/>
            <person name="Jorgensen S.L."/>
            <person name="Zaremba-Niedzwiedzka K."/>
            <person name="Martijn J."/>
            <person name="Lind A.E."/>
            <person name="van Eijk R."/>
            <person name="Schleper C."/>
            <person name="Guy L."/>
            <person name="Ettema T.J."/>
        </authorList>
    </citation>
    <scope>NUCLEOTIDE SEQUENCE</scope>
</reference>
<protein>
    <recommendedName>
        <fullName evidence="7">Cytochrome c domain-containing protein</fullName>
    </recommendedName>
</protein>
<evidence type="ECO:0000259" key="7">
    <source>
        <dbReference type="PROSITE" id="PS51007"/>
    </source>
</evidence>
<evidence type="ECO:0000256" key="4">
    <source>
        <dbReference type="ARBA" id="ARBA00022982"/>
    </source>
</evidence>
<evidence type="ECO:0000256" key="6">
    <source>
        <dbReference type="SAM" id="Phobius"/>
    </source>
</evidence>
<dbReference type="GO" id="GO:0009055">
    <property type="term" value="F:electron transfer activity"/>
    <property type="evidence" value="ECO:0007669"/>
    <property type="project" value="InterPro"/>
</dbReference>
<evidence type="ECO:0000256" key="5">
    <source>
        <dbReference type="ARBA" id="ARBA00023004"/>
    </source>
</evidence>
<dbReference type="EMBL" id="LAZR01004625">
    <property type="protein sequence ID" value="KKN06939.1"/>
    <property type="molecule type" value="Genomic_DNA"/>
</dbReference>
<name>A0A0F9MMT5_9ZZZZ</name>
<dbReference type="Pfam" id="PF13442">
    <property type="entry name" value="Cytochrome_CBB3"/>
    <property type="match status" value="1"/>
</dbReference>
<keyword evidence="6" id="KW-0812">Transmembrane</keyword>
<keyword evidence="3" id="KW-0479">Metal-binding</keyword>
<accession>A0A0F9MMT5</accession>
<keyword evidence="4" id="KW-0249">Electron transport</keyword>
<dbReference type="AlphaFoldDB" id="A0A0F9MMT5"/>
<dbReference type="InterPro" id="IPR009056">
    <property type="entry name" value="Cyt_c-like_dom"/>
</dbReference>